<feature type="domain" description="YcxB-like C-terminal" evidence="2">
    <location>
        <begin position="93"/>
        <end position="152"/>
    </location>
</feature>
<feature type="transmembrane region" description="Helical" evidence="1">
    <location>
        <begin position="24"/>
        <end position="46"/>
    </location>
</feature>
<dbReference type="OrthoDB" id="2600487at2"/>
<accession>A0A3D9ITH8</accession>
<keyword evidence="1" id="KW-0472">Membrane</keyword>
<dbReference type="InterPro" id="IPR025588">
    <property type="entry name" value="YcxB-like_C"/>
</dbReference>
<dbReference type="Proteomes" id="UP000256869">
    <property type="component" value="Unassembled WGS sequence"/>
</dbReference>
<evidence type="ECO:0000259" key="2">
    <source>
        <dbReference type="Pfam" id="PF14317"/>
    </source>
</evidence>
<keyword evidence="4" id="KW-1185">Reference proteome</keyword>
<evidence type="ECO:0000256" key="1">
    <source>
        <dbReference type="SAM" id="Phobius"/>
    </source>
</evidence>
<comment type="caution">
    <text evidence="3">The sequence shown here is derived from an EMBL/GenBank/DDBJ whole genome shotgun (WGS) entry which is preliminary data.</text>
</comment>
<name>A0A3D9ITH8_9BACL</name>
<dbReference type="EMBL" id="QRDY01000002">
    <property type="protein sequence ID" value="RED65005.1"/>
    <property type="molecule type" value="Genomic_DNA"/>
</dbReference>
<dbReference type="AlphaFoldDB" id="A0A3D9ITH8"/>
<reference evidence="3 4" key="1">
    <citation type="submission" date="2018-07" db="EMBL/GenBank/DDBJ databases">
        <title>Genomic Encyclopedia of Type Strains, Phase III (KMG-III): the genomes of soil and plant-associated and newly described type strains.</title>
        <authorList>
            <person name="Whitman W."/>
        </authorList>
    </citation>
    <scope>NUCLEOTIDE SEQUENCE [LARGE SCALE GENOMIC DNA]</scope>
    <source>
        <strain evidence="3 4">CECT 8236</strain>
    </source>
</reference>
<keyword evidence="1" id="KW-0812">Transmembrane</keyword>
<proteinExistence type="predicted"/>
<protein>
    <submittedName>
        <fullName evidence="3">YcxB-like protein</fullName>
    </submittedName>
</protein>
<gene>
    <name evidence="3" type="ORF">DFP95_102427</name>
</gene>
<sequence>MVEVTFKYNEYMSRALRDYHHHSLRFWISNIVGLGIVLAEIIAYFMTSNTTLLWIGLFVFVLIAVSYVTSCYLQPARYNSDPRYNKMFTMAIGDEVIRLTSDDVNSEATWEFVKKAWATDKFYYLFLGKRQFWIVPRDSFANKAQEEHFKQITERHRKINQGLIR</sequence>
<evidence type="ECO:0000313" key="4">
    <source>
        <dbReference type="Proteomes" id="UP000256869"/>
    </source>
</evidence>
<feature type="transmembrane region" description="Helical" evidence="1">
    <location>
        <begin position="52"/>
        <end position="73"/>
    </location>
</feature>
<evidence type="ECO:0000313" key="3">
    <source>
        <dbReference type="EMBL" id="RED65005.1"/>
    </source>
</evidence>
<keyword evidence="1" id="KW-1133">Transmembrane helix</keyword>
<dbReference type="RefSeq" id="WP_115991738.1">
    <property type="nucleotide sequence ID" value="NZ_QRDY01000002.1"/>
</dbReference>
<organism evidence="3 4">
    <name type="scientific">Cohnella lupini</name>
    <dbReference type="NCBI Taxonomy" id="1294267"/>
    <lineage>
        <taxon>Bacteria</taxon>
        <taxon>Bacillati</taxon>
        <taxon>Bacillota</taxon>
        <taxon>Bacilli</taxon>
        <taxon>Bacillales</taxon>
        <taxon>Paenibacillaceae</taxon>
        <taxon>Cohnella</taxon>
    </lineage>
</organism>
<dbReference type="Pfam" id="PF14317">
    <property type="entry name" value="YcxB"/>
    <property type="match status" value="1"/>
</dbReference>